<proteinExistence type="predicted"/>
<keyword evidence="1" id="KW-0812">Transmembrane</keyword>
<gene>
    <name evidence="2" type="ORF">SAMN04488587_0653</name>
</gene>
<dbReference type="EMBL" id="FOHQ01000001">
    <property type="protein sequence ID" value="SES69770.1"/>
    <property type="molecule type" value="Genomic_DNA"/>
</dbReference>
<keyword evidence="1" id="KW-0472">Membrane</keyword>
<keyword evidence="3" id="KW-1185">Reference proteome</keyword>
<dbReference type="Proteomes" id="UP000243338">
    <property type="component" value="Unassembled WGS sequence"/>
</dbReference>
<sequence>MFKIINNENAASLAIAEITMLAIGIIIAAVLAAYALGM</sequence>
<accession>A0A1H9YMD8</accession>
<name>A0A1H9YMD8_9EURY</name>
<protein>
    <submittedName>
        <fullName evidence="2">Uncharacterized protein</fullName>
    </submittedName>
</protein>
<dbReference type="AlphaFoldDB" id="A0A1H9YMD8"/>
<reference evidence="3" key="1">
    <citation type="submission" date="2016-10" db="EMBL/GenBank/DDBJ databases">
        <authorList>
            <person name="Varghese N."/>
            <person name="Submissions S."/>
        </authorList>
    </citation>
    <scope>NUCLEOTIDE SEQUENCE [LARGE SCALE GENOMIC DNA]</scope>
    <source>
        <strain evidence="3">SLH 33</strain>
    </source>
</reference>
<evidence type="ECO:0000313" key="2">
    <source>
        <dbReference type="EMBL" id="SES69770.1"/>
    </source>
</evidence>
<evidence type="ECO:0000313" key="3">
    <source>
        <dbReference type="Proteomes" id="UP000243338"/>
    </source>
</evidence>
<keyword evidence="1" id="KW-1133">Transmembrane helix</keyword>
<feature type="transmembrane region" description="Helical" evidence="1">
    <location>
        <begin position="12"/>
        <end position="36"/>
    </location>
</feature>
<evidence type="ECO:0000256" key="1">
    <source>
        <dbReference type="SAM" id="Phobius"/>
    </source>
</evidence>
<organism evidence="2 3">
    <name type="scientific">Methanococcoides vulcani</name>
    <dbReference type="NCBI Taxonomy" id="1353158"/>
    <lineage>
        <taxon>Archaea</taxon>
        <taxon>Methanobacteriati</taxon>
        <taxon>Methanobacteriota</taxon>
        <taxon>Stenosarchaea group</taxon>
        <taxon>Methanomicrobia</taxon>
        <taxon>Methanosarcinales</taxon>
        <taxon>Methanosarcinaceae</taxon>
        <taxon>Methanococcoides</taxon>
    </lineage>
</organism>